<evidence type="ECO:0000256" key="7">
    <source>
        <dbReference type="SAM" id="Coils"/>
    </source>
</evidence>
<evidence type="ECO:0000256" key="4">
    <source>
        <dbReference type="ARBA" id="ARBA00022984"/>
    </source>
</evidence>
<dbReference type="GO" id="GO:0071555">
    <property type="term" value="P:cell wall organization"/>
    <property type="evidence" value="ECO:0007669"/>
    <property type="project" value="UniProtKB-KW"/>
</dbReference>
<dbReference type="GO" id="GO:0008360">
    <property type="term" value="P:regulation of cell shape"/>
    <property type="evidence" value="ECO:0007669"/>
    <property type="project" value="UniProtKB-KW"/>
</dbReference>
<evidence type="ECO:0000256" key="5">
    <source>
        <dbReference type="ARBA" id="ARBA00023315"/>
    </source>
</evidence>
<dbReference type="SUPFAM" id="SSF55729">
    <property type="entry name" value="Acyl-CoA N-acyltransferases (Nat)"/>
    <property type="match status" value="2"/>
</dbReference>
<keyword evidence="7" id="KW-0175">Coiled coil</keyword>
<keyword evidence="5" id="KW-0012">Acyltransferase</keyword>
<evidence type="ECO:0000256" key="1">
    <source>
        <dbReference type="ARBA" id="ARBA00009943"/>
    </source>
</evidence>
<evidence type="ECO:0000313" key="9">
    <source>
        <dbReference type="Proteomes" id="UP000070646"/>
    </source>
</evidence>
<dbReference type="Gene3D" id="1.20.58.90">
    <property type="match status" value="1"/>
</dbReference>
<comment type="similarity">
    <text evidence="1">Belongs to the FemABX family.</text>
</comment>
<keyword evidence="4" id="KW-0573">Peptidoglycan synthesis</keyword>
<dbReference type="Pfam" id="PF02388">
    <property type="entry name" value="FemAB"/>
    <property type="match status" value="1"/>
</dbReference>
<accession>A0A133NCK6</accession>
<comment type="caution">
    <text evidence="8">The sequence shown here is derived from an EMBL/GenBank/DDBJ whole genome shotgun (WGS) entry which is preliminary data.</text>
</comment>
<evidence type="ECO:0000256" key="6">
    <source>
        <dbReference type="ARBA" id="ARBA00023316"/>
    </source>
</evidence>
<dbReference type="InterPro" id="IPR050644">
    <property type="entry name" value="PG_Glycine_Bridge_Synth"/>
</dbReference>
<sequence>MKFKEETKLYKFVEINSSEIDKFNESDRKGHIFQTSYWAELKKDWKKKFIAGYDNDNNMVITATILLRKAPYINKYMGYIPRSFTCDYNNKKLLIEFTEYLREFAKKNNISFITIDPDIHLKENEEALSEGTEIKNFLKSLGYKNTDSKNFEAIQPNFVFRLPLPTEGNKMDIKKAVFKKFSSKTRYNIKVAEERGLSVEVYDKETLNEDVLDRFHEIMVTTGKRDNFLVRHREYFKDMIDYLYPHCRLYMVKYSYENDFNRLSEKLNKQEEAKTKAINKIEELKVKLDAETDEDKKSRIEKKLNDQDKRLKEAERQIEGFKKKISDIEPFKGQEIYLSGSIYLYYGNKAWYLYGASENILRDTMPNFAMQWSMICDSIDLGCDVYDFRGVSGDLNPENPLYGLYKFKKGFNGNFVEFIGEFDIVVDNGIYTLYKKAFPQFKKIRNAIMNKKQ</sequence>
<keyword evidence="3" id="KW-0133">Cell shape</keyword>
<dbReference type="PANTHER" id="PTHR36174">
    <property type="entry name" value="LIPID II:GLYCINE GLYCYLTRANSFERASE"/>
    <property type="match status" value="1"/>
</dbReference>
<organism evidence="8 9">
    <name type="scientific">Clostridium perfringens</name>
    <dbReference type="NCBI Taxonomy" id="1502"/>
    <lineage>
        <taxon>Bacteria</taxon>
        <taxon>Bacillati</taxon>
        <taxon>Bacillota</taxon>
        <taxon>Clostridia</taxon>
        <taxon>Eubacteriales</taxon>
        <taxon>Clostridiaceae</taxon>
        <taxon>Clostridium</taxon>
    </lineage>
</organism>
<dbReference type="InterPro" id="IPR003447">
    <property type="entry name" value="FEMABX"/>
</dbReference>
<feature type="coiled-coil region" evidence="7">
    <location>
        <begin position="253"/>
        <end position="324"/>
    </location>
</feature>
<dbReference type="EMBL" id="LRPU01000023">
    <property type="protein sequence ID" value="KXA14030.1"/>
    <property type="molecule type" value="Genomic_DNA"/>
</dbReference>
<dbReference type="Proteomes" id="UP000070646">
    <property type="component" value="Unassembled WGS sequence"/>
</dbReference>
<dbReference type="InterPro" id="IPR016181">
    <property type="entry name" value="Acyl_CoA_acyltransferase"/>
</dbReference>
<reference evidence="8 9" key="1">
    <citation type="submission" date="2016-01" db="EMBL/GenBank/DDBJ databases">
        <authorList>
            <person name="Oliw E.H."/>
        </authorList>
    </citation>
    <scope>NUCLEOTIDE SEQUENCE [LARGE SCALE GENOMIC DNA]</scope>
    <source>
        <strain evidence="8 9">MJR7757A</strain>
    </source>
</reference>
<name>A0A133NCK6_CLOPF</name>
<dbReference type="AlphaFoldDB" id="A0A133NCK6"/>
<evidence type="ECO:0000256" key="2">
    <source>
        <dbReference type="ARBA" id="ARBA00022679"/>
    </source>
</evidence>
<evidence type="ECO:0000313" key="8">
    <source>
        <dbReference type="EMBL" id="KXA14030.1"/>
    </source>
</evidence>
<dbReference type="Gene3D" id="3.40.630.30">
    <property type="match status" value="2"/>
</dbReference>
<proteinExistence type="inferred from homology"/>
<dbReference type="PATRIC" id="fig|1502.174.peg.587"/>
<dbReference type="PROSITE" id="PS51191">
    <property type="entry name" value="FEMABX"/>
    <property type="match status" value="1"/>
</dbReference>
<keyword evidence="2" id="KW-0808">Transferase</keyword>
<dbReference type="PANTHER" id="PTHR36174:SF1">
    <property type="entry name" value="LIPID II:GLYCINE GLYCYLTRANSFERASE"/>
    <property type="match status" value="1"/>
</dbReference>
<evidence type="ECO:0000256" key="3">
    <source>
        <dbReference type="ARBA" id="ARBA00022960"/>
    </source>
</evidence>
<gene>
    <name evidence="8" type="ORF">HMPREF3222_00585</name>
</gene>
<dbReference type="GO" id="GO:0016755">
    <property type="term" value="F:aminoacyltransferase activity"/>
    <property type="evidence" value="ECO:0007669"/>
    <property type="project" value="InterPro"/>
</dbReference>
<protein>
    <submittedName>
        <fullName evidence="8">FemAB family protein</fullName>
    </submittedName>
</protein>
<keyword evidence="6" id="KW-0961">Cell wall biogenesis/degradation</keyword>
<dbReference type="GO" id="GO:0009252">
    <property type="term" value="P:peptidoglycan biosynthetic process"/>
    <property type="evidence" value="ECO:0007669"/>
    <property type="project" value="UniProtKB-KW"/>
</dbReference>